<comment type="caution">
    <text evidence="1">The sequence shown here is derived from an EMBL/GenBank/DDBJ whole genome shotgun (WGS) entry which is preliminary data.</text>
</comment>
<dbReference type="RefSeq" id="WP_075366435.1">
    <property type="nucleotide sequence ID" value="NZ_MLBF01000042.1"/>
</dbReference>
<reference evidence="1 2" key="1">
    <citation type="submission" date="2016-09" db="EMBL/GenBank/DDBJ databases">
        <title>Complete genome of Desulfosporosinus sp. OL.</title>
        <authorList>
            <person name="Mardanov A."/>
            <person name="Beletsky A."/>
            <person name="Panova A."/>
            <person name="Karnachuk O."/>
            <person name="Ravin N."/>
        </authorList>
    </citation>
    <scope>NUCLEOTIDE SEQUENCE [LARGE SCALE GENOMIC DNA]</scope>
    <source>
        <strain evidence="1 2">OL</strain>
    </source>
</reference>
<sequence length="135" mass="15456">MILSQSSFIPLYFDDDEADLWQALQRIEPEKRSSFIKETLRQGLLRTLPKDTLKVDSVHDPEETHDDAVEEKFKEIETFSLEALFSEAHVPEQSDNLLMKANPLPSAGYEYMMTHVIGTEDDESILKLLRGGEKS</sequence>
<evidence type="ECO:0000313" key="1">
    <source>
        <dbReference type="EMBL" id="OLN28513.1"/>
    </source>
</evidence>
<protein>
    <submittedName>
        <fullName evidence="1">Uncharacterized protein</fullName>
    </submittedName>
</protein>
<dbReference type="AlphaFoldDB" id="A0A1Q8QME2"/>
<dbReference type="Proteomes" id="UP000186102">
    <property type="component" value="Unassembled WGS sequence"/>
</dbReference>
<gene>
    <name evidence="1" type="ORF">DSOL_4026</name>
</gene>
<dbReference type="OrthoDB" id="1798723at2"/>
<dbReference type="STRING" id="1888891.DSOL_4026"/>
<dbReference type="EMBL" id="MLBF01000042">
    <property type="protein sequence ID" value="OLN28513.1"/>
    <property type="molecule type" value="Genomic_DNA"/>
</dbReference>
<organism evidence="1 2">
    <name type="scientific">Desulfosporosinus metallidurans</name>
    <dbReference type="NCBI Taxonomy" id="1888891"/>
    <lineage>
        <taxon>Bacteria</taxon>
        <taxon>Bacillati</taxon>
        <taxon>Bacillota</taxon>
        <taxon>Clostridia</taxon>
        <taxon>Eubacteriales</taxon>
        <taxon>Desulfitobacteriaceae</taxon>
        <taxon>Desulfosporosinus</taxon>
    </lineage>
</organism>
<evidence type="ECO:0000313" key="2">
    <source>
        <dbReference type="Proteomes" id="UP000186102"/>
    </source>
</evidence>
<accession>A0A1Q8QME2</accession>
<proteinExistence type="predicted"/>
<keyword evidence="2" id="KW-1185">Reference proteome</keyword>
<name>A0A1Q8QME2_9FIRM</name>